<dbReference type="EMBL" id="LT630003">
    <property type="protein sequence ID" value="SET73642.1"/>
    <property type="molecule type" value="Genomic_DNA"/>
</dbReference>
<proteinExistence type="predicted"/>
<gene>
    <name evidence="1" type="ORF">SAMN02745906_1508</name>
</gene>
<evidence type="ECO:0000313" key="2">
    <source>
        <dbReference type="Proteomes" id="UP000198970"/>
    </source>
</evidence>
<protein>
    <submittedName>
        <fullName evidence="1">Uncharacterized protein</fullName>
    </submittedName>
</protein>
<evidence type="ECO:0000313" key="1">
    <source>
        <dbReference type="EMBL" id="SET73642.1"/>
    </source>
</evidence>
<dbReference type="Proteomes" id="UP000198970">
    <property type="component" value="Chromosome I"/>
</dbReference>
<sequence length="573" mass="68135">MNSLANKQNETLYEPILIEQELDSSSIQSAMDLFEIYKQKGVISNCQFQDERWQLHDEYSNVGIRFNFSQLLYKRKWESIFGIPFAQFIQYKKTYIILTLGKRVLITLQNIVNDMKMLLKYVFNDDLDSFPNYKLPYHITEFLIMLPCVDPDRRDEVIGYIEELVDINFKEYSMNRRSLSQFQSYFRFDKLLNEYWVKNISTEERLFFYPIYLWWKITGVIPLRPREFLLTPRACLMTVENGKTQIKLRRNKLKGSGGKVHYNINQDYVEVLYTIPDSLKEEIVRYIDLTETYEANALDTLFRTDPHFAKFRQPKHKNNRFYTYTNLSCCLRLFYHEIISKMLHFHVIKGNDTTEYILGDNDIEYIYLGDTRHIAMINIIAEGGTPTMAMLLAGHANIEISSHYYANLSNMIECRTYMKYKSMLEKNSEYTLGTNYYPSAKIEQRNIYVELENSGRCYSVAFANSDISDCKKVVGDNGEIGYCYNCPYYRKNHMSYFLDNDDIYKSRIDKELQFFINSLEKYRKNMGYEEDVKSAYMRLEASSNQYESYYMQKLVKSWEEERSSNHGTSKENH</sequence>
<name>A0ABY1C6G8_9FIRM</name>
<dbReference type="RefSeq" id="WP_100041992.1">
    <property type="nucleotide sequence ID" value="NZ_LT630003.1"/>
</dbReference>
<reference evidence="1 2" key="1">
    <citation type="submission" date="2016-10" db="EMBL/GenBank/DDBJ databases">
        <authorList>
            <person name="Varghese N."/>
            <person name="Submissions S."/>
        </authorList>
    </citation>
    <scope>NUCLEOTIDE SEQUENCE [LARGE SCALE GENOMIC DNA]</scope>
    <source>
        <strain evidence="1 2">ATCC 19403</strain>
    </source>
</reference>
<organism evidence="1 2">
    <name type="scientific">Lacrimispora sphenoides JCM 1415</name>
    <dbReference type="NCBI Taxonomy" id="1297793"/>
    <lineage>
        <taxon>Bacteria</taxon>
        <taxon>Bacillati</taxon>
        <taxon>Bacillota</taxon>
        <taxon>Clostridia</taxon>
        <taxon>Lachnospirales</taxon>
        <taxon>Lachnospiraceae</taxon>
        <taxon>Lacrimispora</taxon>
    </lineage>
</organism>
<keyword evidence="2" id="KW-1185">Reference proteome</keyword>
<accession>A0ABY1C6G8</accession>